<dbReference type="GO" id="GO:0003677">
    <property type="term" value="F:DNA binding"/>
    <property type="evidence" value="ECO:0007669"/>
    <property type="project" value="InterPro"/>
</dbReference>
<protein>
    <submittedName>
        <fullName evidence="2">Transcriptional regulator with XRE-family HTH domain</fullName>
    </submittedName>
</protein>
<dbReference type="Proteomes" id="UP000555103">
    <property type="component" value="Unassembled WGS sequence"/>
</dbReference>
<gene>
    <name evidence="2" type="ORF">GGR21_000014</name>
</gene>
<sequence length="78" mass="9135">MKTDIDKFVINRIREMRKEKGFSQRGMTEFLHCSVGFIGQVESPNHETKYSVYQIYQIAKEFECSVADFFPPTIPENP</sequence>
<accession>A0A840CHJ2</accession>
<dbReference type="EMBL" id="JACIEP010000001">
    <property type="protein sequence ID" value="MBB4034129.1"/>
    <property type="molecule type" value="Genomic_DNA"/>
</dbReference>
<dbReference type="SUPFAM" id="SSF47413">
    <property type="entry name" value="lambda repressor-like DNA-binding domains"/>
    <property type="match status" value="1"/>
</dbReference>
<evidence type="ECO:0000313" key="3">
    <source>
        <dbReference type="Proteomes" id="UP000555103"/>
    </source>
</evidence>
<name>A0A840CHJ2_9BACT</name>
<proteinExistence type="predicted"/>
<dbReference type="CDD" id="cd00093">
    <property type="entry name" value="HTH_XRE"/>
    <property type="match status" value="1"/>
</dbReference>
<dbReference type="InterPro" id="IPR001387">
    <property type="entry name" value="Cro/C1-type_HTH"/>
</dbReference>
<evidence type="ECO:0000259" key="1">
    <source>
        <dbReference type="PROSITE" id="PS50943"/>
    </source>
</evidence>
<organism evidence="2 3">
    <name type="scientific">Dysgonomonas hofstadii</name>
    <dbReference type="NCBI Taxonomy" id="637886"/>
    <lineage>
        <taxon>Bacteria</taxon>
        <taxon>Pseudomonadati</taxon>
        <taxon>Bacteroidota</taxon>
        <taxon>Bacteroidia</taxon>
        <taxon>Bacteroidales</taxon>
        <taxon>Dysgonomonadaceae</taxon>
        <taxon>Dysgonomonas</taxon>
    </lineage>
</organism>
<dbReference type="PROSITE" id="PS50943">
    <property type="entry name" value="HTH_CROC1"/>
    <property type="match status" value="1"/>
</dbReference>
<dbReference type="Gene3D" id="1.10.260.40">
    <property type="entry name" value="lambda repressor-like DNA-binding domains"/>
    <property type="match status" value="1"/>
</dbReference>
<comment type="caution">
    <text evidence="2">The sequence shown here is derived from an EMBL/GenBank/DDBJ whole genome shotgun (WGS) entry which is preliminary data.</text>
</comment>
<dbReference type="RefSeq" id="WP_183305108.1">
    <property type="nucleotide sequence ID" value="NZ_JACIEP010000001.1"/>
</dbReference>
<reference evidence="2 3" key="1">
    <citation type="submission" date="2020-08" db="EMBL/GenBank/DDBJ databases">
        <title>Genomic Encyclopedia of Type Strains, Phase IV (KMG-IV): sequencing the most valuable type-strain genomes for metagenomic binning, comparative biology and taxonomic classification.</title>
        <authorList>
            <person name="Goeker M."/>
        </authorList>
    </citation>
    <scope>NUCLEOTIDE SEQUENCE [LARGE SCALE GENOMIC DNA]</scope>
    <source>
        <strain evidence="2 3">DSM 104969</strain>
    </source>
</reference>
<dbReference type="InterPro" id="IPR010982">
    <property type="entry name" value="Lambda_DNA-bd_dom_sf"/>
</dbReference>
<dbReference type="AlphaFoldDB" id="A0A840CHJ2"/>
<evidence type="ECO:0000313" key="2">
    <source>
        <dbReference type="EMBL" id="MBB4034129.1"/>
    </source>
</evidence>
<feature type="domain" description="HTH cro/C1-type" evidence="1">
    <location>
        <begin position="13"/>
        <end position="69"/>
    </location>
</feature>
<keyword evidence="3" id="KW-1185">Reference proteome</keyword>